<evidence type="ECO:0000256" key="3">
    <source>
        <dbReference type="ARBA" id="ARBA00022801"/>
    </source>
</evidence>
<dbReference type="GO" id="GO:0016788">
    <property type="term" value="F:hydrolase activity, acting on ester bonds"/>
    <property type="evidence" value="ECO:0007669"/>
    <property type="project" value="InterPro"/>
</dbReference>
<dbReference type="Pfam" id="PF01026">
    <property type="entry name" value="TatD_DNase"/>
    <property type="match status" value="1"/>
</dbReference>
<protein>
    <submittedName>
        <fullName evidence="6">Uncharacterized protein</fullName>
    </submittedName>
</protein>
<feature type="compositionally biased region" description="Basic and acidic residues" evidence="5">
    <location>
        <begin position="40"/>
        <end position="61"/>
    </location>
</feature>
<evidence type="ECO:0000313" key="7">
    <source>
        <dbReference type="Proteomes" id="UP000591131"/>
    </source>
</evidence>
<keyword evidence="2" id="KW-0597">Phosphoprotein</keyword>
<feature type="compositionally biased region" description="Basic and acidic residues" evidence="5">
    <location>
        <begin position="114"/>
        <end position="137"/>
    </location>
</feature>
<evidence type="ECO:0000256" key="4">
    <source>
        <dbReference type="ARBA" id="ARBA00023242"/>
    </source>
</evidence>
<feature type="compositionally biased region" description="Basic and acidic residues" evidence="5">
    <location>
        <begin position="516"/>
        <end position="528"/>
    </location>
</feature>
<feature type="compositionally biased region" description="Low complexity" evidence="5">
    <location>
        <begin position="86"/>
        <end position="104"/>
    </location>
</feature>
<dbReference type="PANTHER" id="PTHR14150:SF12">
    <property type="entry name" value="U3 SMALL NUCLEOLAR RNA-ASSOCIATED PROTEIN 14 HOMOLOG A"/>
    <property type="match status" value="1"/>
</dbReference>
<sequence>MAPRRPSANRIRGGKPPEPAGKRKKNLVTKGSVNKRRRPVEKQVKKAKAVEKEEKRGKADDEIQLEDFLDFGGNDDGVPDDESIASEDSIASSSSEGSDISSLDSEAEAAFMKSIDDLGKKKEPSLGKKEGMDDKHSNTTRTFDFMDSSGFLPEGSAAATGMESEGGSNLLGELLKMAEDDKGKDEADGKEKASSSTQLRKQLGMVTASTAGVDENDNLPEATRKRADREVRYDSAKSTAEKEWMPAVHAANNAAVIDIAGEQRAKLGASQISNTAVLSSSFQPENELEKAIVAAVKESNVFAYGDKQKTEDGHQLPFGREAELKKAEERNTVARLKRLMFQEQRKNARLNKIKSKTWHKLQKKSREREQEKLLEKLEASNPEEAAKLREELEKKLSKVRLQRQSMARKKWAKAAQRFGGSDMRNEVSRQAQSASDARKELERAIKGKRQGEEDDSDDEDSSGSDDDNDVEEDPVKAAVSQARKQAEAILRGEDAAATDEAAGKGGLLGMKFMQKGVERKREEARQQAEEVLEELTQWEKKKAAAAEEKDTTEEEEEEESDQGEEASPAPFIPAGESERLAAEAEDLLDGGGAAVHLEVPTPVVDSKSASVGKTAAKKMAHKEKPVEVAEEQTTESDSEDDEEEEETQQDLVRSAFGIKNAADSSYAREWIEELEAKDEAERLAEEEATAAGKELPGWGSGWTGAGIVEKAKDDGKEAGGRKKKRRFTDVMVNEEAVSKKAAKKYQLAQVPRSIGGKAAAYEREMSRPLGPEWHSAEAHERLIQPRVITRVGEVIAPLQRYKKSLDAASKKNILKAYSERKANAPSHHRTKARIGSSISIPNLCTGKSGGAANSSRIKLPRRGGESEEEVAMVVNSAARLLAPEALRVLVRDTIHHGSCEASLSAGGDKVKWMESEELWPKEDEGGRGLLTEEEVRFYVEWLELKGGGILRSTASMSAPRRYIDIAVNLTDGMFQGVYYGGSQKHPPDEEAVIERAHLGGCSKMLVCGGSLNDSVKAIELCKRLDPKGEKLFCTVGVHPTRVGEFEGEGTSPEEHLNALRALVADNLDRVAAIGEMGLDKERTEFCDYDTQVKYFELQLQLVEEFRLPMFLHMREAGDDFYRILKENERKWCEVGGVAHSFTGSQEEMKLITSLGLCIDMLYVQ</sequence>
<feature type="region of interest" description="Disordered" evidence="5">
    <location>
        <begin position="678"/>
        <end position="702"/>
    </location>
</feature>
<dbReference type="Proteomes" id="UP000591131">
    <property type="component" value="Unassembled WGS sequence"/>
</dbReference>
<feature type="compositionally biased region" description="Basic and acidic residues" evidence="5">
    <location>
        <begin position="176"/>
        <end position="193"/>
    </location>
</feature>
<dbReference type="InterPro" id="IPR018228">
    <property type="entry name" value="DNase_TatD-rel_CS"/>
</dbReference>
<evidence type="ECO:0000256" key="5">
    <source>
        <dbReference type="SAM" id="MobiDB-lite"/>
    </source>
</evidence>
<dbReference type="OrthoDB" id="277439at2759"/>
<evidence type="ECO:0000313" key="6">
    <source>
        <dbReference type="EMBL" id="KAF4678006.1"/>
    </source>
</evidence>
<dbReference type="PANTHER" id="PTHR14150">
    <property type="entry name" value="U3 SMALL NUCLEOLAR RNA-ASSOCIATED PROTEIN 14"/>
    <property type="match status" value="1"/>
</dbReference>
<feature type="compositionally biased region" description="Acidic residues" evidence="5">
    <location>
        <begin position="550"/>
        <end position="564"/>
    </location>
</feature>
<reference evidence="6 7" key="1">
    <citation type="submission" date="2020-04" db="EMBL/GenBank/DDBJ databases">
        <title>Perkinsus chesapeaki whole genome sequence.</title>
        <authorList>
            <person name="Bogema D.R."/>
        </authorList>
    </citation>
    <scope>NUCLEOTIDE SEQUENCE [LARGE SCALE GENOMIC DNA]</scope>
    <source>
        <strain evidence="6">ATCC PRA-425</strain>
    </source>
</reference>
<keyword evidence="3" id="KW-0378">Hydrolase</keyword>
<feature type="compositionally biased region" description="Basic and acidic residues" evidence="5">
    <location>
        <begin position="484"/>
        <end position="494"/>
    </location>
</feature>
<dbReference type="SUPFAM" id="SSF51556">
    <property type="entry name" value="Metallo-dependent hydrolases"/>
    <property type="match status" value="1"/>
</dbReference>
<comment type="caution">
    <text evidence="6">The sequence shown here is derived from an EMBL/GenBank/DDBJ whole genome shotgun (WGS) entry which is preliminary data.</text>
</comment>
<dbReference type="CDD" id="cd01310">
    <property type="entry name" value="TatD_DNAse"/>
    <property type="match status" value="1"/>
</dbReference>
<feature type="compositionally biased region" description="Basic residues" evidence="5">
    <location>
        <begin position="400"/>
        <end position="412"/>
    </location>
</feature>
<accession>A0A7J6N2N9</accession>
<feature type="compositionally biased region" description="Basic and acidic residues" evidence="5">
    <location>
        <begin position="436"/>
        <end position="451"/>
    </location>
</feature>
<dbReference type="EMBL" id="JAAPAO010000004">
    <property type="protein sequence ID" value="KAF4678006.1"/>
    <property type="molecule type" value="Genomic_DNA"/>
</dbReference>
<keyword evidence="7" id="KW-1185">Reference proteome</keyword>
<evidence type="ECO:0000256" key="1">
    <source>
        <dbReference type="ARBA" id="ARBA00004604"/>
    </source>
</evidence>
<feature type="compositionally biased region" description="Basic residues" evidence="5">
    <location>
        <begin position="22"/>
        <end position="39"/>
    </location>
</feature>
<feature type="compositionally biased region" description="Acidic residues" evidence="5">
    <location>
        <begin position="628"/>
        <end position="648"/>
    </location>
</feature>
<feature type="compositionally biased region" description="Basic and acidic residues" evidence="5">
    <location>
        <begin position="222"/>
        <end position="241"/>
    </location>
</feature>
<dbReference type="PROSITE" id="PS01090">
    <property type="entry name" value="TATD_2"/>
    <property type="match status" value="1"/>
</dbReference>
<comment type="subcellular location">
    <subcellularLocation>
        <location evidence="1">Nucleus</location>
        <location evidence="1">Nucleolus</location>
    </subcellularLocation>
</comment>
<feature type="compositionally biased region" description="Basic and acidic residues" evidence="5">
    <location>
        <begin position="364"/>
        <end position="386"/>
    </location>
</feature>
<feature type="region of interest" description="Disordered" evidence="5">
    <location>
        <begin position="1"/>
        <end position="241"/>
    </location>
</feature>
<name>A0A7J6N2N9_PERCH</name>
<proteinExistence type="predicted"/>
<dbReference type="GO" id="GO:0032040">
    <property type="term" value="C:small-subunit processome"/>
    <property type="evidence" value="ECO:0007669"/>
    <property type="project" value="InterPro"/>
</dbReference>
<keyword evidence="4" id="KW-0539">Nucleus</keyword>
<dbReference type="InterPro" id="IPR032466">
    <property type="entry name" value="Metal_Hydrolase"/>
</dbReference>
<feature type="compositionally biased region" description="Acidic residues" evidence="5">
    <location>
        <begin position="452"/>
        <end position="472"/>
    </location>
</feature>
<feature type="compositionally biased region" description="Low complexity" evidence="5">
    <location>
        <begin position="161"/>
        <end position="175"/>
    </location>
</feature>
<dbReference type="InterPro" id="IPR006709">
    <property type="entry name" value="SSU_processome_Utp14"/>
</dbReference>
<dbReference type="GO" id="GO:0006364">
    <property type="term" value="P:rRNA processing"/>
    <property type="evidence" value="ECO:0007669"/>
    <property type="project" value="InterPro"/>
</dbReference>
<feature type="region of interest" description="Disordered" evidence="5">
    <location>
        <begin position="400"/>
        <end position="658"/>
    </location>
</feature>
<feature type="compositionally biased region" description="Basic and acidic residues" evidence="5">
    <location>
        <begin position="537"/>
        <end position="549"/>
    </location>
</feature>
<dbReference type="InterPro" id="IPR001130">
    <property type="entry name" value="TatD-like"/>
</dbReference>
<evidence type="ECO:0000256" key="2">
    <source>
        <dbReference type="ARBA" id="ARBA00022553"/>
    </source>
</evidence>
<dbReference type="Pfam" id="PF04615">
    <property type="entry name" value="Utp14"/>
    <property type="match status" value="2"/>
</dbReference>
<dbReference type="AlphaFoldDB" id="A0A7J6N2N9"/>
<feature type="region of interest" description="Disordered" evidence="5">
    <location>
        <begin position="357"/>
        <end position="386"/>
    </location>
</feature>
<organism evidence="6 7">
    <name type="scientific">Perkinsus chesapeaki</name>
    <name type="common">Clam parasite</name>
    <name type="synonym">Perkinsus andrewsi</name>
    <dbReference type="NCBI Taxonomy" id="330153"/>
    <lineage>
        <taxon>Eukaryota</taxon>
        <taxon>Sar</taxon>
        <taxon>Alveolata</taxon>
        <taxon>Perkinsozoa</taxon>
        <taxon>Perkinsea</taxon>
        <taxon>Perkinsida</taxon>
        <taxon>Perkinsidae</taxon>
        <taxon>Perkinsus</taxon>
    </lineage>
</organism>
<gene>
    <name evidence="6" type="ORF">FOL47_006955</name>
</gene>
<dbReference type="Gene3D" id="3.20.20.140">
    <property type="entry name" value="Metal-dependent hydrolases"/>
    <property type="match status" value="1"/>
</dbReference>